<dbReference type="STRING" id="37653.A0A0L8H1H0"/>
<keyword evidence="3" id="KW-0812">Transmembrane</keyword>
<gene>
    <name evidence="4" type="ORF">OCBIM_22024448mg</name>
</gene>
<evidence type="ECO:0000313" key="4">
    <source>
        <dbReference type="EMBL" id="KOF83047.1"/>
    </source>
</evidence>
<dbReference type="SUPFAM" id="SSF51735">
    <property type="entry name" value="NAD(P)-binding Rossmann-fold domains"/>
    <property type="match status" value="1"/>
</dbReference>
<accession>A0A0L8H1H0</accession>
<dbReference type="EMBL" id="KQ419581">
    <property type="protein sequence ID" value="KOF83047.1"/>
    <property type="molecule type" value="Genomic_DNA"/>
</dbReference>
<comment type="similarity">
    <text evidence="2">Belongs to the short-chain dehydrogenases/reductases (SDR) family.</text>
</comment>
<organism evidence="4">
    <name type="scientific">Octopus bimaculoides</name>
    <name type="common">California two-spotted octopus</name>
    <dbReference type="NCBI Taxonomy" id="37653"/>
    <lineage>
        <taxon>Eukaryota</taxon>
        <taxon>Metazoa</taxon>
        <taxon>Spiralia</taxon>
        <taxon>Lophotrochozoa</taxon>
        <taxon>Mollusca</taxon>
        <taxon>Cephalopoda</taxon>
        <taxon>Coleoidea</taxon>
        <taxon>Octopodiformes</taxon>
        <taxon>Octopoda</taxon>
        <taxon>Incirrata</taxon>
        <taxon>Octopodidae</taxon>
        <taxon>Octopus</taxon>
    </lineage>
</organism>
<dbReference type="PROSITE" id="PS00061">
    <property type="entry name" value="ADH_SHORT"/>
    <property type="match status" value="1"/>
</dbReference>
<dbReference type="EMBL" id="KQ419581">
    <property type="protein sequence ID" value="KOF83048.1"/>
    <property type="molecule type" value="Genomic_DNA"/>
</dbReference>
<keyword evidence="3" id="KW-1133">Transmembrane helix</keyword>
<evidence type="ECO:0000256" key="2">
    <source>
        <dbReference type="RuleBase" id="RU000363"/>
    </source>
</evidence>
<dbReference type="InterPro" id="IPR020904">
    <property type="entry name" value="Sc_DH/Rdtase_CS"/>
</dbReference>
<dbReference type="OrthoDB" id="5296at2759"/>
<protein>
    <submittedName>
        <fullName evidence="4">Uncharacterized protein</fullName>
    </submittedName>
</protein>
<dbReference type="PANTHER" id="PTHR43313">
    <property type="entry name" value="SHORT-CHAIN DEHYDROGENASE/REDUCTASE FAMILY 9C"/>
    <property type="match status" value="1"/>
</dbReference>
<dbReference type="PANTHER" id="PTHR43313:SF1">
    <property type="entry name" value="3BETA-HYDROXYSTEROID DEHYDROGENASE DHS-16"/>
    <property type="match status" value="1"/>
</dbReference>
<sequence length="331" mass="37191">MFCTTCELLSAALIVITAFLLFQWFLRTLKVGDFNQKYVLVTGCDTGFGNILAKQLDELGFNVFAACLTKEGVADLRACCRQKLEAFLMDVTKKEDIEKAEKLVRSKLPNDTGLWALVNNAGILGTFLFPECLTRKHYNEVMDVNIYGMIDVTTTFLPLLRMSRGRIVNVSSTFGKITPSTCIPYCISKHAVEAYSNGLRCALIIQNVTVHIIQPGGFATNLTAFESIVKRAIRDFEASPIEVQQYYGKKAFDNFISVLQSVIEKLDTNLQRVVSCHIHAITARYPKYRYTPGYDAQFFIPLLRMLPVWLSDQITILKSQPPAGVKNVKTQ</sequence>
<dbReference type="Pfam" id="PF00106">
    <property type="entry name" value="adh_short"/>
    <property type="match status" value="1"/>
</dbReference>
<dbReference type="PRINTS" id="PR00080">
    <property type="entry name" value="SDRFAMILY"/>
</dbReference>
<dbReference type="InterPro" id="IPR036291">
    <property type="entry name" value="NAD(P)-bd_dom_sf"/>
</dbReference>
<dbReference type="PRINTS" id="PR00081">
    <property type="entry name" value="GDHRDH"/>
</dbReference>
<dbReference type="Gene3D" id="3.40.50.720">
    <property type="entry name" value="NAD(P)-binding Rossmann-like Domain"/>
    <property type="match status" value="1"/>
</dbReference>
<evidence type="ECO:0000256" key="3">
    <source>
        <dbReference type="SAM" id="Phobius"/>
    </source>
</evidence>
<dbReference type="GO" id="GO:0016491">
    <property type="term" value="F:oxidoreductase activity"/>
    <property type="evidence" value="ECO:0007669"/>
    <property type="project" value="UniProtKB-KW"/>
</dbReference>
<reference evidence="4" key="1">
    <citation type="submission" date="2015-07" db="EMBL/GenBank/DDBJ databases">
        <title>MeaNS - Measles Nucleotide Surveillance Program.</title>
        <authorList>
            <person name="Tran T."/>
            <person name="Druce J."/>
        </authorList>
    </citation>
    <scope>NUCLEOTIDE SEQUENCE</scope>
    <source>
        <strain evidence="4">UCB-OBI-ISO-001</strain>
        <tissue evidence="4">Gonad</tissue>
    </source>
</reference>
<feature type="transmembrane region" description="Helical" evidence="3">
    <location>
        <begin position="7"/>
        <end position="26"/>
    </location>
</feature>
<evidence type="ECO:0000256" key="1">
    <source>
        <dbReference type="ARBA" id="ARBA00023002"/>
    </source>
</evidence>
<keyword evidence="3" id="KW-0472">Membrane</keyword>
<name>A0A0L8H1H0_OCTBM</name>
<dbReference type="GO" id="GO:0008202">
    <property type="term" value="P:steroid metabolic process"/>
    <property type="evidence" value="ECO:0007669"/>
    <property type="project" value="TreeGrafter"/>
</dbReference>
<dbReference type="KEGG" id="obi:106873408"/>
<dbReference type="OMA" id="WIPVERF"/>
<keyword evidence="1" id="KW-0560">Oxidoreductase</keyword>
<dbReference type="AlphaFoldDB" id="A0A0L8H1H0"/>
<proteinExistence type="inferred from homology"/>
<dbReference type="InterPro" id="IPR002347">
    <property type="entry name" value="SDR_fam"/>
</dbReference>